<name>A0A532UZD4_UNCL8</name>
<evidence type="ECO:0000256" key="8">
    <source>
        <dbReference type="PIRSR" id="PIRSR001123-2"/>
    </source>
</evidence>
<dbReference type="GO" id="GO:0006508">
    <property type="term" value="P:proteolysis"/>
    <property type="evidence" value="ECO:0007669"/>
    <property type="project" value="UniProtKB-KW"/>
</dbReference>
<accession>A0A532UZD4</accession>
<dbReference type="NCBIfam" id="TIGR01883">
    <property type="entry name" value="PepT-like"/>
    <property type="match status" value="1"/>
</dbReference>
<dbReference type="PIRSF" id="PIRSF001123">
    <property type="entry name" value="PepA_GA"/>
    <property type="match status" value="1"/>
</dbReference>
<comment type="caution">
    <text evidence="10">The sequence shown here is derived from an EMBL/GenBank/DDBJ whole genome shotgun (WGS) entry which is preliminary data.</text>
</comment>
<dbReference type="PANTHER" id="PTHR42994">
    <property type="entry name" value="PEPTIDASE T"/>
    <property type="match status" value="1"/>
</dbReference>
<dbReference type="Pfam" id="PF07687">
    <property type="entry name" value="M20_dimer"/>
    <property type="match status" value="1"/>
</dbReference>
<dbReference type="InterPro" id="IPR001261">
    <property type="entry name" value="ArgE/DapE_CS"/>
</dbReference>
<dbReference type="GO" id="GO:0004177">
    <property type="term" value="F:aminopeptidase activity"/>
    <property type="evidence" value="ECO:0007669"/>
    <property type="project" value="UniProtKB-UniRule"/>
</dbReference>
<dbReference type="InterPro" id="IPR036264">
    <property type="entry name" value="Bact_exopeptidase_dim_dom"/>
</dbReference>
<organism evidence="10 11">
    <name type="scientific">candidate division LCP-89 bacterium B3_LCP</name>
    <dbReference type="NCBI Taxonomy" id="2012998"/>
    <lineage>
        <taxon>Bacteria</taxon>
        <taxon>Pseudomonadati</taxon>
        <taxon>Bacteria division LCP-89</taxon>
    </lineage>
</organism>
<sequence>MINSQRLKRFFFELVQIDSHSRDEKKVAEYLQDKLERLGAVITMDDTAEKIGGNCGNLLARISGPLEGKVEPLLFCSHMDTVVPGEGVKPVEDDGVIRSSGDTILGSDDKSGIAAILEMLHVLKENDLPFGALEILFTVAEEVGLLGARNFDTSVLKSKRGYFLDSEYVSKISVGAPAAYRMRYEIFGHEAHAGLAPEQGISAIQVAAKAINNMPMGRIDSETTANIGVIEGGTATNIVTKQVILRGEARSHNDKKLEEQVAAMRKAIQDAVDSSWIELDGKRIQAHFEEATKREYISFRIPESSLSYQLPQKAGKAIGLEMEPEISGGGSDANIFNEKGIESLIIGTGMQAVHTVKEHISFKDMENCANLLINMIQLHGKA</sequence>
<keyword evidence="3 8" id="KW-0479">Metal-binding</keyword>
<proteinExistence type="inferred from homology"/>
<keyword evidence="2" id="KW-0645">Protease</keyword>
<dbReference type="InterPro" id="IPR002933">
    <property type="entry name" value="Peptidase_M20"/>
</dbReference>
<dbReference type="InterPro" id="IPR011650">
    <property type="entry name" value="Peptidase_M20_dimer"/>
</dbReference>
<dbReference type="InterPro" id="IPR008007">
    <property type="entry name" value="Peptidase_M42"/>
</dbReference>
<evidence type="ECO:0000256" key="6">
    <source>
        <dbReference type="ARBA" id="ARBA00023049"/>
    </source>
</evidence>
<dbReference type="EMBL" id="NJBN01000005">
    <property type="protein sequence ID" value="TKJ40306.1"/>
    <property type="molecule type" value="Genomic_DNA"/>
</dbReference>
<evidence type="ECO:0000259" key="9">
    <source>
        <dbReference type="Pfam" id="PF07687"/>
    </source>
</evidence>
<reference evidence="10 11" key="1">
    <citation type="submission" date="2017-06" db="EMBL/GenBank/DDBJ databases">
        <title>Novel microbial phyla capable of carbon fixation and sulfur reduction in deep-sea sediments.</title>
        <authorList>
            <person name="Huang J."/>
            <person name="Baker B."/>
            <person name="Wang Y."/>
        </authorList>
    </citation>
    <scope>NUCLEOTIDE SEQUENCE [LARGE SCALE GENOMIC DNA]</scope>
    <source>
        <strain evidence="10">B3_LCP</strain>
    </source>
</reference>
<feature type="domain" description="Peptidase M20 dimerisation" evidence="9">
    <location>
        <begin position="182"/>
        <end position="271"/>
    </location>
</feature>
<evidence type="ECO:0000256" key="3">
    <source>
        <dbReference type="ARBA" id="ARBA00022723"/>
    </source>
</evidence>
<evidence type="ECO:0000256" key="4">
    <source>
        <dbReference type="ARBA" id="ARBA00022801"/>
    </source>
</evidence>
<dbReference type="AlphaFoldDB" id="A0A532UZD4"/>
<dbReference type="SUPFAM" id="SSF53187">
    <property type="entry name" value="Zn-dependent exopeptidases"/>
    <property type="match status" value="1"/>
</dbReference>
<evidence type="ECO:0000256" key="5">
    <source>
        <dbReference type="ARBA" id="ARBA00022833"/>
    </source>
</evidence>
<gene>
    <name evidence="10" type="ORF">CEE37_08245</name>
</gene>
<dbReference type="SUPFAM" id="SSF55031">
    <property type="entry name" value="Bacterial exopeptidase dimerisation domain"/>
    <property type="match status" value="1"/>
</dbReference>
<dbReference type="InterPro" id="IPR010162">
    <property type="entry name" value="PepT-like"/>
</dbReference>
<dbReference type="PROSITE" id="PS00758">
    <property type="entry name" value="ARGE_DAPE_CPG2_1"/>
    <property type="match status" value="1"/>
</dbReference>
<dbReference type="Pfam" id="PF01546">
    <property type="entry name" value="Peptidase_M20"/>
    <property type="match status" value="1"/>
</dbReference>
<keyword evidence="5" id="KW-0862">Zinc</keyword>
<feature type="binding site" evidence="8">
    <location>
        <position position="354"/>
    </location>
    <ligand>
        <name>Zn(2+)</name>
        <dbReference type="ChEBI" id="CHEBI:29105"/>
        <label>2</label>
    </ligand>
</feature>
<dbReference type="Proteomes" id="UP000319619">
    <property type="component" value="Unassembled WGS sequence"/>
</dbReference>
<protein>
    <submittedName>
        <fullName evidence="10">Peptidase M20</fullName>
    </submittedName>
</protein>
<dbReference type="GO" id="GO:0046872">
    <property type="term" value="F:metal ion binding"/>
    <property type="evidence" value="ECO:0007669"/>
    <property type="project" value="UniProtKB-UniRule"/>
</dbReference>
<dbReference type="Gene3D" id="3.30.70.360">
    <property type="match status" value="1"/>
</dbReference>
<comment type="cofactor">
    <cofactor evidence="1">
        <name>Zn(2+)</name>
        <dbReference type="ChEBI" id="CHEBI:29105"/>
    </cofactor>
</comment>
<evidence type="ECO:0000256" key="7">
    <source>
        <dbReference type="PIRNR" id="PIRNR001123"/>
    </source>
</evidence>
<evidence type="ECO:0000313" key="11">
    <source>
        <dbReference type="Proteomes" id="UP000319619"/>
    </source>
</evidence>
<evidence type="ECO:0000256" key="2">
    <source>
        <dbReference type="ARBA" id="ARBA00022670"/>
    </source>
</evidence>
<evidence type="ECO:0000256" key="1">
    <source>
        <dbReference type="ARBA" id="ARBA00001947"/>
    </source>
</evidence>
<keyword evidence="4" id="KW-0378">Hydrolase</keyword>
<dbReference type="GO" id="GO:0008237">
    <property type="term" value="F:metallopeptidase activity"/>
    <property type="evidence" value="ECO:0007669"/>
    <property type="project" value="UniProtKB-KW"/>
</dbReference>
<evidence type="ECO:0000313" key="10">
    <source>
        <dbReference type="EMBL" id="TKJ40306.1"/>
    </source>
</evidence>
<dbReference type="PANTHER" id="PTHR42994:SF2">
    <property type="entry name" value="PEPTIDASE"/>
    <property type="match status" value="1"/>
</dbReference>
<comment type="similarity">
    <text evidence="7">Belongs to the peptidase M42 family.</text>
</comment>
<comment type="cofactor">
    <cofactor evidence="8">
        <name>a divalent metal cation</name>
        <dbReference type="ChEBI" id="CHEBI:60240"/>
    </cofactor>
    <text evidence="8">Binds 2 divalent metal cations per subunit.</text>
</comment>
<dbReference type="Gene3D" id="3.40.630.10">
    <property type="entry name" value="Zn peptidases"/>
    <property type="match status" value="1"/>
</dbReference>
<keyword evidence="6" id="KW-0482">Metalloprotease</keyword>